<dbReference type="PROSITE" id="PS51352">
    <property type="entry name" value="THIOREDOXIN_2"/>
    <property type="match status" value="1"/>
</dbReference>
<protein>
    <submittedName>
        <fullName evidence="6">SCO family protein</fullName>
    </submittedName>
</protein>
<dbReference type="PANTHER" id="PTHR12151">
    <property type="entry name" value="ELECTRON TRANSPORT PROTIN SCO1/SENC FAMILY MEMBER"/>
    <property type="match status" value="1"/>
</dbReference>
<evidence type="ECO:0000256" key="4">
    <source>
        <dbReference type="PIRSR" id="PIRSR603782-2"/>
    </source>
</evidence>
<name>A0A2M7GB54_9BACT</name>
<evidence type="ECO:0000313" key="7">
    <source>
        <dbReference type="Proteomes" id="UP000231019"/>
    </source>
</evidence>
<evidence type="ECO:0000256" key="3">
    <source>
        <dbReference type="PIRSR" id="PIRSR603782-1"/>
    </source>
</evidence>
<dbReference type="Pfam" id="PF02630">
    <property type="entry name" value="SCO1-SenC"/>
    <property type="match status" value="1"/>
</dbReference>
<reference evidence="6 7" key="1">
    <citation type="submission" date="2017-09" db="EMBL/GenBank/DDBJ databases">
        <title>Depth-based differentiation of microbial function through sediment-hosted aquifers and enrichment of novel symbionts in the deep terrestrial subsurface.</title>
        <authorList>
            <person name="Probst A.J."/>
            <person name="Ladd B."/>
            <person name="Jarett J.K."/>
            <person name="Geller-Mcgrath D.E."/>
            <person name="Sieber C.M."/>
            <person name="Emerson J.B."/>
            <person name="Anantharaman K."/>
            <person name="Thomas B.C."/>
            <person name="Malmstrom R."/>
            <person name="Stieglmeier M."/>
            <person name="Klingl A."/>
            <person name="Woyke T."/>
            <person name="Ryan C.M."/>
            <person name="Banfield J.F."/>
        </authorList>
    </citation>
    <scope>NUCLEOTIDE SEQUENCE [LARGE SCALE GENOMIC DNA]</scope>
    <source>
        <strain evidence="6">CG17_big_fil_post_rev_8_21_14_2_50_48_46</strain>
    </source>
</reference>
<keyword evidence="2 3" id="KW-0186">Copper</keyword>
<evidence type="ECO:0000256" key="1">
    <source>
        <dbReference type="ARBA" id="ARBA00010996"/>
    </source>
</evidence>
<feature type="disulfide bond" description="Redox-active" evidence="4">
    <location>
        <begin position="95"/>
        <end position="99"/>
    </location>
</feature>
<dbReference type="InterPro" id="IPR036249">
    <property type="entry name" value="Thioredoxin-like_sf"/>
</dbReference>
<gene>
    <name evidence="6" type="ORF">COW36_00845</name>
</gene>
<dbReference type="AlphaFoldDB" id="A0A2M7GB54"/>
<keyword evidence="3" id="KW-0479">Metal-binding</keyword>
<evidence type="ECO:0000256" key="2">
    <source>
        <dbReference type="ARBA" id="ARBA00023008"/>
    </source>
</evidence>
<comment type="caution">
    <text evidence="6">The sequence shown here is derived from an EMBL/GenBank/DDBJ whole genome shotgun (WGS) entry which is preliminary data.</text>
</comment>
<evidence type="ECO:0000259" key="5">
    <source>
        <dbReference type="PROSITE" id="PS51352"/>
    </source>
</evidence>
<feature type="binding site" evidence="3">
    <location>
        <position position="202"/>
    </location>
    <ligand>
        <name>Cu cation</name>
        <dbReference type="ChEBI" id="CHEBI:23378"/>
    </ligand>
</feature>
<evidence type="ECO:0000313" key="6">
    <source>
        <dbReference type="EMBL" id="PIW19416.1"/>
    </source>
</evidence>
<dbReference type="GO" id="GO:0046872">
    <property type="term" value="F:metal ion binding"/>
    <property type="evidence" value="ECO:0007669"/>
    <property type="project" value="UniProtKB-KW"/>
</dbReference>
<dbReference type="InterPro" id="IPR013766">
    <property type="entry name" value="Thioredoxin_domain"/>
</dbReference>
<proteinExistence type="inferred from homology"/>
<dbReference type="EMBL" id="PFFQ01000004">
    <property type="protein sequence ID" value="PIW19416.1"/>
    <property type="molecule type" value="Genomic_DNA"/>
</dbReference>
<feature type="domain" description="Thioredoxin" evidence="5">
    <location>
        <begin position="37"/>
        <end position="236"/>
    </location>
</feature>
<comment type="similarity">
    <text evidence="1">Belongs to the SCO1/2 family.</text>
</comment>
<sequence length="242" mass="27319">MEKDQEVPFFSQFIALALLAFLVSSACYAIRQPSQNLAESAEPPAVRVEAQRVSGQLPVYGSLNSFSFMERNGQAWGSEALKGRVWIADFIYTSCTTECPLMTAEMARLQQALSGKEHVHLVSFSVDPERDTPQKLTEYAARFQADAKIWKFLTGPREALYRLAQKEFHLPVQALEPVPAAHAHHESASAQTKQDEAQPFLHSQKFVLVDSQLQIRGYYDSTRSDELERLLKTDLPRLLQSF</sequence>
<keyword evidence="4" id="KW-1015">Disulfide bond</keyword>
<accession>A0A2M7GB54</accession>
<organism evidence="6 7">
    <name type="scientific">bacterium (Candidatus Blackallbacteria) CG17_big_fil_post_rev_8_21_14_2_50_48_46</name>
    <dbReference type="NCBI Taxonomy" id="2014261"/>
    <lineage>
        <taxon>Bacteria</taxon>
        <taxon>Candidatus Blackallbacteria</taxon>
    </lineage>
</organism>
<dbReference type="Gene3D" id="3.40.30.10">
    <property type="entry name" value="Glutaredoxin"/>
    <property type="match status" value="1"/>
</dbReference>
<dbReference type="CDD" id="cd02968">
    <property type="entry name" value="SCO"/>
    <property type="match status" value="1"/>
</dbReference>
<dbReference type="PROSITE" id="PS51257">
    <property type="entry name" value="PROKAR_LIPOPROTEIN"/>
    <property type="match status" value="1"/>
</dbReference>
<dbReference type="InterPro" id="IPR003782">
    <property type="entry name" value="SCO1/SenC"/>
</dbReference>
<dbReference type="SUPFAM" id="SSF52833">
    <property type="entry name" value="Thioredoxin-like"/>
    <property type="match status" value="1"/>
</dbReference>
<dbReference type="Proteomes" id="UP000231019">
    <property type="component" value="Unassembled WGS sequence"/>
</dbReference>
<feature type="binding site" evidence="3">
    <location>
        <position position="99"/>
    </location>
    <ligand>
        <name>Cu cation</name>
        <dbReference type="ChEBI" id="CHEBI:23378"/>
    </ligand>
</feature>
<dbReference type="PANTHER" id="PTHR12151:SF25">
    <property type="entry name" value="LINALOOL DEHYDRATASE_ISOMERASE DOMAIN-CONTAINING PROTEIN"/>
    <property type="match status" value="1"/>
</dbReference>
<feature type="binding site" evidence="3">
    <location>
        <position position="95"/>
    </location>
    <ligand>
        <name>Cu cation</name>
        <dbReference type="ChEBI" id="CHEBI:23378"/>
    </ligand>
</feature>